<reference evidence="1" key="1">
    <citation type="submission" date="2022-10" db="EMBL/GenBank/DDBJ databases">
        <title>The complete genomes of actinobacterial strains from the NBC collection.</title>
        <authorList>
            <person name="Joergensen T.S."/>
            <person name="Alvarez Arevalo M."/>
            <person name="Sterndorff E.B."/>
            <person name="Faurdal D."/>
            <person name="Vuksanovic O."/>
            <person name="Mourched A.-S."/>
            <person name="Charusanti P."/>
            <person name="Shaw S."/>
            <person name="Blin K."/>
            <person name="Weber T."/>
        </authorList>
    </citation>
    <scope>NUCLEOTIDE SEQUENCE</scope>
    <source>
        <strain evidence="1">NBC_00686</strain>
    </source>
</reference>
<evidence type="ECO:0000313" key="1">
    <source>
        <dbReference type="EMBL" id="WUT48738.1"/>
    </source>
</evidence>
<gene>
    <name evidence="1" type="ORF">OG929_43480</name>
</gene>
<evidence type="ECO:0000313" key="2">
    <source>
        <dbReference type="Proteomes" id="UP001432168"/>
    </source>
</evidence>
<dbReference type="EMBL" id="CP109011">
    <property type="protein sequence ID" value="WUT48738.1"/>
    <property type="molecule type" value="Genomic_DNA"/>
</dbReference>
<dbReference type="RefSeq" id="WP_329272144.1">
    <property type="nucleotide sequence ID" value="NZ_CP108992.1"/>
</dbReference>
<accession>A0ABZ1XB99</accession>
<keyword evidence="2" id="KW-1185">Reference proteome</keyword>
<sequence>MNAAYAPQRAPYVIPGAGIAARNDGLHDEDMADRFDVLQGRPAATPEPTAAREVTP</sequence>
<proteinExistence type="predicted"/>
<protein>
    <submittedName>
        <fullName evidence="1">Uncharacterized protein</fullName>
    </submittedName>
</protein>
<name>A0ABZ1XB99_9ACTN</name>
<organism evidence="1 2">
    <name type="scientific">Streptomyces pseudovenezuelae</name>
    <dbReference type="NCBI Taxonomy" id="67350"/>
    <lineage>
        <taxon>Bacteria</taxon>
        <taxon>Bacillati</taxon>
        <taxon>Actinomycetota</taxon>
        <taxon>Actinomycetes</taxon>
        <taxon>Kitasatosporales</taxon>
        <taxon>Streptomycetaceae</taxon>
        <taxon>Streptomyces</taxon>
        <taxon>Streptomyces aurantiacus group</taxon>
    </lineage>
</organism>
<dbReference type="Proteomes" id="UP001432168">
    <property type="component" value="Chromosome"/>
</dbReference>